<dbReference type="InterPro" id="IPR036291">
    <property type="entry name" value="NAD(P)-bd_dom_sf"/>
</dbReference>
<dbReference type="Gene3D" id="3.40.50.720">
    <property type="entry name" value="NAD(P)-binding Rossmann-like Domain"/>
    <property type="match status" value="1"/>
</dbReference>
<dbReference type="Proteomes" id="UP000006844">
    <property type="component" value="Chromosome"/>
</dbReference>
<evidence type="ECO:0000313" key="3">
    <source>
        <dbReference type="EMBL" id="ADV81396.1"/>
    </source>
</evidence>
<dbReference type="SUPFAM" id="SSF51735">
    <property type="entry name" value="NAD(P)-binding Rossmann-fold domains"/>
    <property type="match status" value="1"/>
</dbReference>
<dbReference type="PANTHER" id="PTHR43669:SF3">
    <property type="entry name" value="ALCOHOL DEHYDROGENASE, PUTATIVE (AFU_ORTHOLOGUE AFUA_3G03445)-RELATED"/>
    <property type="match status" value="1"/>
</dbReference>
<keyword evidence="4" id="KW-1185">Reference proteome</keyword>
<dbReference type="GO" id="GO:0016491">
    <property type="term" value="F:oxidoreductase activity"/>
    <property type="evidence" value="ECO:0007669"/>
    <property type="project" value="UniProtKB-KW"/>
</dbReference>
<gene>
    <name evidence="3" type="ordered locus">AciPR4_0561</name>
</gene>
<dbReference type="RefSeq" id="WP_013567129.1">
    <property type="nucleotide sequence ID" value="NC_014963.1"/>
</dbReference>
<dbReference type="PANTHER" id="PTHR43669">
    <property type="entry name" value="5-KETO-D-GLUCONATE 5-REDUCTASE"/>
    <property type="match status" value="1"/>
</dbReference>
<reference evidence="3 4" key="1">
    <citation type="journal article" date="2012" name="Stand. Genomic Sci.">
        <title>Complete genome sequence of Terriglobus saanensis type strain SP1PR4(T), an Acidobacteria from tundra soil.</title>
        <authorList>
            <person name="Rawat S.R."/>
            <person name="Mannisto M.K."/>
            <person name="Starovoytov V."/>
            <person name="Goodwin L."/>
            <person name="Nolan M."/>
            <person name="Hauser L."/>
            <person name="Land M."/>
            <person name="Davenport K.W."/>
            <person name="Woyke T."/>
            <person name="Haggblom M.M."/>
        </authorList>
    </citation>
    <scope>NUCLEOTIDE SEQUENCE</scope>
    <source>
        <strain evidence="4">ATCC BAA-1853 / DSM 23119 / SP1PR4</strain>
    </source>
</reference>
<dbReference type="InterPro" id="IPR020904">
    <property type="entry name" value="Sc_DH/Rdtase_CS"/>
</dbReference>
<dbReference type="InterPro" id="IPR002347">
    <property type="entry name" value="SDR_fam"/>
</dbReference>
<sequence>MKLDGKKALITGGNSGIGLATAQIFIQEGAQVAITGRDQATLDEALTLLGPNAHGYRTDVTDPTARKQFFEQLAQDFGKLDIVFANAGISGKTPTGEADEALFENIIHINLTGAFFTANSAAPLLNDGGTIIFNASVHNYLGQPGMAAYAASKGGLRAMARSIAADLAPRGIRVNVVSPGATKTPIWGREARAKISAEEKGQHAEFVSSLIPLERWGEATEIAKAVLFLASDDSSYVNSIELLVDGGFTGSPMGSPRMRD</sequence>
<dbReference type="FunFam" id="3.40.50.720:FF:000084">
    <property type="entry name" value="Short-chain dehydrogenase reductase"/>
    <property type="match status" value="1"/>
</dbReference>
<dbReference type="OrthoDB" id="111282at2"/>
<dbReference type="EMBL" id="CP002467">
    <property type="protein sequence ID" value="ADV81396.1"/>
    <property type="molecule type" value="Genomic_DNA"/>
</dbReference>
<name>E8V3Y2_TERSS</name>
<dbReference type="PROSITE" id="PS00061">
    <property type="entry name" value="ADH_SHORT"/>
    <property type="match status" value="1"/>
</dbReference>
<dbReference type="KEGG" id="tsa:AciPR4_0561"/>
<protein>
    <submittedName>
        <fullName evidence="3">Short-chain dehydrogenase/reductase SDR</fullName>
    </submittedName>
</protein>
<keyword evidence="2" id="KW-0560">Oxidoreductase</keyword>
<organism evidence="3 4">
    <name type="scientific">Terriglobus saanensis (strain ATCC BAA-1853 / DSM 23119 / SP1PR4)</name>
    <dbReference type="NCBI Taxonomy" id="401053"/>
    <lineage>
        <taxon>Bacteria</taxon>
        <taxon>Pseudomonadati</taxon>
        <taxon>Acidobacteriota</taxon>
        <taxon>Terriglobia</taxon>
        <taxon>Terriglobales</taxon>
        <taxon>Acidobacteriaceae</taxon>
        <taxon>Terriglobus</taxon>
    </lineage>
</organism>
<evidence type="ECO:0000313" key="4">
    <source>
        <dbReference type="Proteomes" id="UP000006844"/>
    </source>
</evidence>
<evidence type="ECO:0000256" key="1">
    <source>
        <dbReference type="ARBA" id="ARBA00006484"/>
    </source>
</evidence>
<dbReference type="PRINTS" id="PR00081">
    <property type="entry name" value="GDHRDH"/>
</dbReference>
<dbReference type="PRINTS" id="PR00080">
    <property type="entry name" value="SDRFAMILY"/>
</dbReference>
<proteinExistence type="inferred from homology"/>
<evidence type="ECO:0000256" key="2">
    <source>
        <dbReference type="ARBA" id="ARBA00023002"/>
    </source>
</evidence>
<dbReference type="CDD" id="cd05233">
    <property type="entry name" value="SDR_c"/>
    <property type="match status" value="1"/>
</dbReference>
<dbReference type="HOGENOM" id="CLU_010194_1_0_0"/>
<dbReference type="AlphaFoldDB" id="E8V3Y2"/>
<dbReference type="eggNOG" id="COG1028">
    <property type="taxonomic scope" value="Bacteria"/>
</dbReference>
<comment type="similarity">
    <text evidence="1">Belongs to the short-chain dehydrogenases/reductases (SDR) family.</text>
</comment>
<accession>E8V3Y2</accession>
<dbReference type="Pfam" id="PF13561">
    <property type="entry name" value="adh_short_C2"/>
    <property type="match status" value="1"/>
</dbReference>